<reference evidence="8" key="2">
    <citation type="submission" date="2020-09" db="EMBL/GenBank/DDBJ databases">
        <authorList>
            <person name="Sun Q."/>
            <person name="Zhou Y."/>
        </authorList>
    </citation>
    <scope>NUCLEOTIDE SEQUENCE</scope>
    <source>
        <strain evidence="8">CGMCC 1.15758</strain>
    </source>
</reference>
<dbReference type="Pfam" id="PF07690">
    <property type="entry name" value="MFS_1"/>
    <property type="match status" value="1"/>
</dbReference>
<dbReference type="PROSITE" id="PS50850">
    <property type="entry name" value="MFS"/>
    <property type="match status" value="1"/>
</dbReference>
<comment type="caution">
    <text evidence="8">The sequence shown here is derived from an EMBL/GenBank/DDBJ whole genome shotgun (WGS) entry which is preliminary data.</text>
</comment>
<organism evidence="8 9">
    <name type="scientific">Cysteiniphilum litorale</name>
    <dbReference type="NCBI Taxonomy" id="2056700"/>
    <lineage>
        <taxon>Bacteria</taxon>
        <taxon>Pseudomonadati</taxon>
        <taxon>Pseudomonadota</taxon>
        <taxon>Gammaproteobacteria</taxon>
        <taxon>Thiotrichales</taxon>
        <taxon>Fastidiosibacteraceae</taxon>
        <taxon>Cysteiniphilum</taxon>
    </lineage>
</organism>
<dbReference type="Gene3D" id="1.20.1720.10">
    <property type="entry name" value="Multidrug resistance protein D"/>
    <property type="match status" value="1"/>
</dbReference>
<proteinExistence type="predicted"/>
<evidence type="ECO:0000256" key="6">
    <source>
        <dbReference type="SAM" id="Phobius"/>
    </source>
</evidence>
<feature type="transmembrane region" description="Helical" evidence="6">
    <location>
        <begin position="111"/>
        <end position="132"/>
    </location>
</feature>
<dbReference type="GO" id="GO:0012505">
    <property type="term" value="C:endomembrane system"/>
    <property type="evidence" value="ECO:0007669"/>
    <property type="project" value="UniProtKB-SubCell"/>
</dbReference>
<evidence type="ECO:0000259" key="7">
    <source>
        <dbReference type="PROSITE" id="PS50850"/>
    </source>
</evidence>
<sequence>MGIEKLSMINRSKKITLVILFIAAGFVLAYPQAMMDIYLPVLPYLDKALNTSKEMVQYTVAFFLLGSAISQLISGVLSDRFGRVRILILGLLITMLGSALCHVEHTIEWMLVGRILQGIGAGMAAVLARVIVADSFQGKAFSKVYALLIAFSVFTVSISPVISGYLMQYQGWHSVVSFMFWYALIIALIVGFGLIIGRNAIQSTTSHIKINIAQVIKIMFNLRFLSATLVMFFVYGVVASVLLTYPYIFVQVYHMPVAAFGWVIALVILCMLIGAWLNSILLKKYTMMTLVKVALIVMFISMIGVTLSSNTSTYITDIICLSVFWLVYLWVYPNMIAIATSVYPEYKGTTIAIFSFIQIIGGFVFTALGAWHVLDTVYELGVTGMSGLLLALISFFILQRTSLKGE</sequence>
<feature type="transmembrane region" description="Helical" evidence="6">
    <location>
        <begin position="144"/>
        <end position="167"/>
    </location>
</feature>
<dbReference type="InterPro" id="IPR036259">
    <property type="entry name" value="MFS_trans_sf"/>
</dbReference>
<feature type="transmembrane region" description="Helical" evidence="6">
    <location>
        <begin position="380"/>
        <end position="398"/>
    </location>
</feature>
<name>A0A8J2Z4B9_9GAMM</name>
<evidence type="ECO:0000256" key="2">
    <source>
        <dbReference type="ARBA" id="ARBA00022448"/>
    </source>
</evidence>
<dbReference type="GO" id="GO:0022857">
    <property type="term" value="F:transmembrane transporter activity"/>
    <property type="evidence" value="ECO:0007669"/>
    <property type="project" value="InterPro"/>
</dbReference>
<feature type="domain" description="Major facilitator superfamily (MFS) profile" evidence="7">
    <location>
        <begin position="17"/>
        <end position="402"/>
    </location>
</feature>
<keyword evidence="5 6" id="KW-0472">Membrane</keyword>
<dbReference type="AlphaFoldDB" id="A0A8J2Z4B9"/>
<evidence type="ECO:0000313" key="9">
    <source>
        <dbReference type="Proteomes" id="UP000636949"/>
    </source>
</evidence>
<gene>
    <name evidence="8" type="ORF">GCM10010995_14590</name>
</gene>
<keyword evidence="3 6" id="KW-0812">Transmembrane</keyword>
<dbReference type="PANTHER" id="PTHR23501">
    <property type="entry name" value="MAJOR FACILITATOR SUPERFAMILY"/>
    <property type="match status" value="1"/>
</dbReference>
<feature type="transmembrane region" description="Helical" evidence="6">
    <location>
        <begin position="351"/>
        <end position="374"/>
    </location>
</feature>
<dbReference type="SUPFAM" id="SSF103473">
    <property type="entry name" value="MFS general substrate transporter"/>
    <property type="match status" value="1"/>
</dbReference>
<dbReference type="InterPro" id="IPR011701">
    <property type="entry name" value="MFS"/>
</dbReference>
<keyword evidence="2" id="KW-0813">Transport</keyword>
<evidence type="ECO:0000256" key="3">
    <source>
        <dbReference type="ARBA" id="ARBA00022692"/>
    </source>
</evidence>
<dbReference type="GO" id="GO:0005886">
    <property type="term" value="C:plasma membrane"/>
    <property type="evidence" value="ECO:0007669"/>
    <property type="project" value="TreeGrafter"/>
</dbReference>
<evidence type="ECO:0000256" key="5">
    <source>
        <dbReference type="ARBA" id="ARBA00023136"/>
    </source>
</evidence>
<dbReference type="PANTHER" id="PTHR23501:SF191">
    <property type="entry name" value="VACUOLAR BASIC AMINO ACID TRANSPORTER 4"/>
    <property type="match status" value="1"/>
</dbReference>
<dbReference type="EMBL" id="BMJS01000014">
    <property type="protein sequence ID" value="GGF98427.1"/>
    <property type="molecule type" value="Genomic_DNA"/>
</dbReference>
<feature type="transmembrane region" description="Helical" evidence="6">
    <location>
        <begin position="289"/>
        <end position="307"/>
    </location>
</feature>
<feature type="transmembrane region" description="Helical" evidence="6">
    <location>
        <begin position="179"/>
        <end position="201"/>
    </location>
</feature>
<feature type="transmembrane region" description="Helical" evidence="6">
    <location>
        <begin position="257"/>
        <end position="277"/>
    </location>
</feature>
<reference evidence="8" key="1">
    <citation type="journal article" date="2014" name="Int. J. Syst. Evol. Microbiol.">
        <title>Complete genome sequence of Corynebacterium casei LMG S-19264T (=DSM 44701T), isolated from a smear-ripened cheese.</title>
        <authorList>
            <consortium name="US DOE Joint Genome Institute (JGI-PGF)"/>
            <person name="Walter F."/>
            <person name="Albersmeier A."/>
            <person name="Kalinowski J."/>
            <person name="Ruckert C."/>
        </authorList>
    </citation>
    <scope>NUCLEOTIDE SEQUENCE</scope>
    <source>
        <strain evidence="8">CGMCC 1.15758</strain>
    </source>
</reference>
<accession>A0A8J2Z4B9</accession>
<comment type="subcellular location">
    <subcellularLocation>
        <location evidence="1">Endomembrane system</location>
        <topology evidence="1">Multi-pass membrane protein</topology>
    </subcellularLocation>
</comment>
<evidence type="ECO:0000313" key="8">
    <source>
        <dbReference type="EMBL" id="GGF98427.1"/>
    </source>
</evidence>
<evidence type="ECO:0000256" key="4">
    <source>
        <dbReference type="ARBA" id="ARBA00022989"/>
    </source>
</evidence>
<keyword evidence="4 6" id="KW-1133">Transmembrane helix</keyword>
<keyword evidence="9" id="KW-1185">Reference proteome</keyword>
<protein>
    <submittedName>
        <fullName evidence="8">Bcr/CflA family drug resistance efflux transporter</fullName>
    </submittedName>
</protein>
<feature type="transmembrane region" description="Helical" evidence="6">
    <location>
        <begin position="222"/>
        <end position="245"/>
    </location>
</feature>
<dbReference type="InterPro" id="IPR020846">
    <property type="entry name" value="MFS_dom"/>
</dbReference>
<feature type="transmembrane region" description="Helical" evidence="6">
    <location>
        <begin position="86"/>
        <end position="105"/>
    </location>
</feature>
<dbReference type="Proteomes" id="UP000636949">
    <property type="component" value="Unassembled WGS sequence"/>
</dbReference>
<feature type="transmembrane region" description="Helical" evidence="6">
    <location>
        <begin position="55"/>
        <end position="74"/>
    </location>
</feature>
<evidence type="ECO:0000256" key="1">
    <source>
        <dbReference type="ARBA" id="ARBA00004127"/>
    </source>
</evidence>